<dbReference type="NCBIfam" id="NF003013">
    <property type="entry name" value="PRK03846.1"/>
    <property type="match status" value="1"/>
</dbReference>
<keyword evidence="5 12" id="KW-0808">Transferase</keyword>
<feature type="active site" description="Phosphoserine intermediate" evidence="12">
    <location>
        <position position="545"/>
    </location>
</feature>
<dbReference type="InterPro" id="IPR009000">
    <property type="entry name" value="Transl_B-barrel_sf"/>
</dbReference>
<dbReference type="GO" id="GO:0005525">
    <property type="term" value="F:GTP binding"/>
    <property type="evidence" value="ECO:0007669"/>
    <property type="project" value="UniProtKB-KW"/>
</dbReference>
<evidence type="ECO:0000256" key="10">
    <source>
        <dbReference type="ARBA" id="ARBA00023268"/>
    </source>
</evidence>
<evidence type="ECO:0000313" key="14">
    <source>
        <dbReference type="EMBL" id="GAT32058.1"/>
    </source>
</evidence>
<dbReference type="CDD" id="cd02027">
    <property type="entry name" value="APSK"/>
    <property type="match status" value="1"/>
</dbReference>
<dbReference type="Pfam" id="PF01583">
    <property type="entry name" value="APS_kinase"/>
    <property type="match status" value="1"/>
</dbReference>
<accession>A0A146G5F9</accession>
<comment type="similarity">
    <text evidence="3">In the C-terminal section; belongs to the APS kinase family.</text>
</comment>
<dbReference type="GO" id="GO:0070814">
    <property type="term" value="P:hydrogen sulfide biosynthetic process"/>
    <property type="evidence" value="ECO:0007669"/>
    <property type="project" value="UniProtKB-UniRule"/>
</dbReference>
<evidence type="ECO:0000313" key="15">
    <source>
        <dbReference type="Proteomes" id="UP000076023"/>
    </source>
</evidence>
<comment type="caution">
    <text evidence="14">The sequence shown here is derived from an EMBL/GenBank/DDBJ whole genome shotgun (WGS) entry which is preliminary data.</text>
</comment>
<protein>
    <recommendedName>
        <fullName evidence="12">Adenylyl-sulfate kinase</fullName>
        <ecNumber evidence="12">2.7.1.25</ecNumber>
    </recommendedName>
    <alternativeName>
        <fullName evidence="12">APS kinase</fullName>
    </alternativeName>
    <alternativeName>
        <fullName evidence="12">ATP adenosine-5'-phosphosulfate 3'-phosphotransferase</fullName>
    </alternativeName>
    <alternativeName>
        <fullName evidence="12">Adenosine-5'-phosphosulfate kinase</fullName>
    </alternativeName>
</protein>
<evidence type="ECO:0000256" key="2">
    <source>
        <dbReference type="ARBA" id="ARBA00002357"/>
    </source>
</evidence>
<evidence type="ECO:0000256" key="3">
    <source>
        <dbReference type="ARBA" id="ARBA00005438"/>
    </source>
</evidence>
<dbReference type="InterPro" id="IPR002891">
    <property type="entry name" value="APS"/>
</dbReference>
<dbReference type="FunCoup" id="A0A146G5F9">
    <property type="interactions" value="339"/>
</dbReference>
<dbReference type="EMBL" id="BDCO01000002">
    <property type="protein sequence ID" value="GAT32058.1"/>
    <property type="molecule type" value="Genomic_DNA"/>
</dbReference>
<dbReference type="InterPro" id="IPR027417">
    <property type="entry name" value="P-loop_NTPase"/>
</dbReference>
<comment type="pathway">
    <text evidence="12">Sulfur metabolism; hydrogen sulfide biosynthesis; sulfite from sulfate: step 2/3.</text>
</comment>
<dbReference type="InterPro" id="IPR000795">
    <property type="entry name" value="T_Tr_GTP-bd_dom"/>
</dbReference>
<keyword evidence="15" id="KW-1185">Reference proteome</keyword>
<evidence type="ECO:0000256" key="8">
    <source>
        <dbReference type="ARBA" id="ARBA00022840"/>
    </source>
</evidence>
<comment type="similarity">
    <text evidence="12">Belongs to the APS kinase family.</text>
</comment>
<keyword evidence="10" id="KW-0511">Multifunctional enzyme</keyword>
<reference evidence="15" key="1">
    <citation type="journal article" date="2017" name="Genome Announc.">
        <title>Draft Genome Sequence of Terrimicrobium sacchariphilum NM-5T, a Facultative Anaerobic Soil Bacterium of the Class Spartobacteria.</title>
        <authorList>
            <person name="Qiu Y.L."/>
            <person name="Tourlousse D.M."/>
            <person name="Matsuura N."/>
            <person name="Ohashi A."/>
            <person name="Sekiguchi Y."/>
        </authorList>
    </citation>
    <scope>NUCLEOTIDE SEQUENCE [LARGE SCALE GENOMIC DNA]</scope>
    <source>
        <strain evidence="15">NM-5</strain>
    </source>
</reference>
<keyword evidence="12" id="KW-0597">Phosphoprotein</keyword>
<keyword evidence="7 12" id="KW-0547">Nucleotide-binding</keyword>
<dbReference type="PROSITE" id="PS51722">
    <property type="entry name" value="G_TR_2"/>
    <property type="match status" value="1"/>
</dbReference>
<dbReference type="GO" id="GO:0003924">
    <property type="term" value="F:GTPase activity"/>
    <property type="evidence" value="ECO:0007669"/>
    <property type="project" value="InterPro"/>
</dbReference>
<dbReference type="Proteomes" id="UP000076023">
    <property type="component" value="Unassembled WGS sequence"/>
</dbReference>
<feature type="binding site" evidence="12">
    <location>
        <begin position="471"/>
        <end position="478"/>
    </location>
    <ligand>
        <name>ATP</name>
        <dbReference type="ChEBI" id="CHEBI:30616"/>
    </ligand>
</feature>
<keyword evidence="8 12" id="KW-0067">ATP-binding</keyword>
<comment type="similarity">
    <text evidence="4">In the N-terminal section; belongs to the TRAFAC class translation factor GTPase superfamily. Classic translation factor GTPase family. CysN/NodQ subfamily.</text>
</comment>
<dbReference type="NCBIfam" id="TIGR00455">
    <property type="entry name" value="apsK"/>
    <property type="match status" value="1"/>
</dbReference>
<evidence type="ECO:0000256" key="12">
    <source>
        <dbReference type="HAMAP-Rule" id="MF_00065"/>
    </source>
</evidence>
<evidence type="ECO:0000256" key="1">
    <source>
        <dbReference type="ARBA" id="ARBA00001823"/>
    </source>
</evidence>
<name>A0A146G5F9_TERSA</name>
<dbReference type="SUPFAM" id="SSF50465">
    <property type="entry name" value="EF-Tu/eEF-1alpha/eIF2-gamma C-terminal domain"/>
    <property type="match status" value="1"/>
</dbReference>
<dbReference type="GO" id="GO:0004020">
    <property type="term" value="F:adenylylsulfate kinase activity"/>
    <property type="evidence" value="ECO:0007669"/>
    <property type="project" value="UniProtKB-UniRule"/>
</dbReference>
<comment type="function">
    <text evidence="12">Catalyzes the synthesis of activated sulfate.</text>
</comment>
<evidence type="ECO:0000256" key="11">
    <source>
        <dbReference type="ARBA" id="ARBA00049370"/>
    </source>
</evidence>
<dbReference type="SUPFAM" id="SSF50447">
    <property type="entry name" value="Translation proteins"/>
    <property type="match status" value="1"/>
</dbReference>
<dbReference type="Pfam" id="PF22594">
    <property type="entry name" value="GTP-eEF1A_C"/>
    <property type="match status" value="1"/>
</dbReference>
<dbReference type="Gene3D" id="3.40.50.300">
    <property type="entry name" value="P-loop containing nucleotide triphosphate hydrolases"/>
    <property type="match status" value="2"/>
</dbReference>
<evidence type="ECO:0000256" key="5">
    <source>
        <dbReference type="ARBA" id="ARBA00022679"/>
    </source>
</evidence>
<keyword evidence="12" id="KW-0418">Kinase</keyword>
<evidence type="ECO:0000259" key="13">
    <source>
        <dbReference type="PROSITE" id="PS51722"/>
    </source>
</evidence>
<dbReference type="RefSeq" id="WP_202815896.1">
    <property type="nucleotide sequence ID" value="NZ_BDCO01000002.1"/>
</dbReference>
<dbReference type="PANTHER" id="PTHR23115">
    <property type="entry name" value="TRANSLATION FACTOR"/>
    <property type="match status" value="1"/>
</dbReference>
<dbReference type="NCBIfam" id="TIGR02034">
    <property type="entry name" value="CysN"/>
    <property type="match status" value="1"/>
</dbReference>
<comment type="catalytic activity">
    <reaction evidence="11">
        <text>sulfate + ATP + H(+) = adenosine 5'-phosphosulfate + diphosphate</text>
        <dbReference type="Rhea" id="RHEA:18133"/>
        <dbReference type="ChEBI" id="CHEBI:15378"/>
        <dbReference type="ChEBI" id="CHEBI:16189"/>
        <dbReference type="ChEBI" id="CHEBI:30616"/>
        <dbReference type="ChEBI" id="CHEBI:33019"/>
        <dbReference type="ChEBI" id="CHEBI:58243"/>
        <dbReference type="EC" id="2.7.7.4"/>
    </reaction>
</comment>
<keyword evidence="9" id="KW-0342">GTP-binding</keyword>
<dbReference type="InterPro" id="IPR054696">
    <property type="entry name" value="GTP-eEF1A_C"/>
</dbReference>
<dbReference type="InterPro" id="IPR041757">
    <property type="entry name" value="CysN_GTP-bd"/>
</dbReference>
<dbReference type="InterPro" id="IPR011779">
    <property type="entry name" value="SO4_adenylTrfase_lsu"/>
</dbReference>
<evidence type="ECO:0000256" key="6">
    <source>
        <dbReference type="ARBA" id="ARBA00022695"/>
    </source>
</evidence>
<dbReference type="GO" id="GO:0000103">
    <property type="term" value="P:sulfate assimilation"/>
    <property type="evidence" value="ECO:0007669"/>
    <property type="project" value="UniProtKB-UniRule"/>
</dbReference>
<dbReference type="AlphaFoldDB" id="A0A146G5F9"/>
<evidence type="ECO:0000256" key="4">
    <source>
        <dbReference type="ARBA" id="ARBA00007237"/>
    </source>
</evidence>
<dbReference type="InterPro" id="IPR059117">
    <property type="entry name" value="APS_kinase_dom"/>
</dbReference>
<dbReference type="CDD" id="cd04166">
    <property type="entry name" value="CysN_ATPS"/>
    <property type="match status" value="1"/>
</dbReference>
<dbReference type="Gene3D" id="2.40.30.10">
    <property type="entry name" value="Translation factors"/>
    <property type="match status" value="2"/>
</dbReference>
<dbReference type="HAMAP" id="MF_00065">
    <property type="entry name" value="Adenylyl_sulf_kinase"/>
    <property type="match status" value="1"/>
</dbReference>
<dbReference type="EC" id="2.7.1.25" evidence="12"/>
<dbReference type="PRINTS" id="PR00315">
    <property type="entry name" value="ELONGATNFCT"/>
</dbReference>
<dbReference type="NCBIfam" id="TIGR00231">
    <property type="entry name" value="small_GTP"/>
    <property type="match status" value="1"/>
</dbReference>
<dbReference type="Pfam" id="PF00009">
    <property type="entry name" value="GTP_EFTU"/>
    <property type="match status" value="1"/>
</dbReference>
<organism evidence="14 15">
    <name type="scientific">Terrimicrobium sacchariphilum</name>
    <dbReference type="NCBI Taxonomy" id="690879"/>
    <lineage>
        <taxon>Bacteria</taxon>
        <taxon>Pseudomonadati</taxon>
        <taxon>Verrucomicrobiota</taxon>
        <taxon>Terrimicrobiia</taxon>
        <taxon>Terrimicrobiales</taxon>
        <taxon>Terrimicrobiaceae</taxon>
        <taxon>Terrimicrobium</taxon>
    </lineage>
</organism>
<dbReference type="InParanoid" id="A0A146G5F9"/>
<evidence type="ECO:0000256" key="9">
    <source>
        <dbReference type="ARBA" id="ARBA00023134"/>
    </source>
</evidence>
<gene>
    <name evidence="12" type="primary">cysC</name>
    <name evidence="14" type="ORF">TSACC_2455</name>
</gene>
<dbReference type="InterPro" id="IPR050100">
    <property type="entry name" value="TRAFAC_GTPase_members"/>
</dbReference>
<comment type="catalytic activity">
    <reaction evidence="1 12">
        <text>adenosine 5'-phosphosulfate + ATP = 3'-phosphoadenylyl sulfate + ADP + H(+)</text>
        <dbReference type="Rhea" id="RHEA:24152"/>
        <dbReference type="ChEBI" id="CHEBI:15378"/>
        <dbReference type="ChEBI" id="CHEBI:30616"/>
        <dbReference type="ChEBI" id="CHEBI:58243"/>
        <dbReference type="ChEBI" id="CHEBI:58339"/>
        <dbReference type="ChEBI" id="CHEBI:456216"/>
        <dbReference type="EC" id="2.7.1.25"/>
    </reaction>
</comment>
<keyword evidence="6" id="KW-0548">Nucleotidyltransferase</keyword>
<dbReference type="SUPFAM" id="SSF52540">
    <property type="entry name" value="P-loop containing nucleoside triphosphate hydrolases"/>
    <property type="match status" value="2"/>
</dbReference>
<sequence>MQTTLEPTKVPTSDISLPTSQKLRIVIVGHVDHGKSTLIGRLFHDTNSLPEGKVEQIRKASELEGMEFEFAFLLDALLEEQAQNITIDTTQLPFRTDKREYVIIDAPGHKEFLKNMVTGAASADAAILLIDANEGIQEQSKRHAYLLSLLGIRQIVVAVNKMDLVGYRQERFEKVRADYTEFLGKLGIVPQHFVPMSAKLGLNITTASPELAWHKGPAILEALEQFQISAPPDDLPLRFVLQDIYRFDERRILAGRIETGSLQVGQEIVFWPDGKSSRVKSIEEWNAPEPPTSALVGESVAITLEEQIFVERGDIGSAPDHGPAEGREIQASLFWLQNDPLPLNVPFTLKLGTQSVEARLVEITRVLDSSTLEPLAGNPGIIHKNEVADVRIRARKPIAFDRHDRISETGRFVIVTGKRIGGGGIIREAEYQDEKRLAGATENLTWTVSPVTRELRAENFGHRGAVLWLTGLSGSGKSTLATGLEYHLHRRGIFSYILDGDNLRHGLCANLGFSAEDRSENIRRAGETARLMAEAGLVVICSLISPFRADRDNVRKICQRDGIPFAEVFINAPLDVCESRDPRGLYKKARSGEIKEFTGITSPYEAPLAPELELRTAEHTLDNTLLDLTHFAVDLSRIPEPQIDEELARGGGI</sequence>
<dbReference type="STRING" id="690879.TSACC_2455"/>
<evidence type="ECO:0000256" key="7">
    <source>
        <dbReference type="ARBA" id="ARBA00022741"/>
    </source>
</evidence>
<comment type="function">
    <text evidence="2">APS kinase catalyzes the synthesis of activated sulfate.</text>
</comment>
<feature type="domain" description="Tr-type G" evidence="13">
    <location>
        <begin position="20"/>
        <end position="233"/>
    </location>
</feature>
<dbReference type="GO" id="GO:0004781">
    <property type="term" value="F:sulfate adenylyltransferase (ATP) activity"/>
    <property type="evidence" value="ECO:0007669"/>
    <property type="project" value="UniProtKB-EC"/>
</dbReference>
<dbReference type="GO" id="GO:0005524">
    <property type="term" value="F:ATP binding"/>
    <property type="evidence" value="ECO:0007669"/>
    <property type="project" value="UniProtKB-UniRule"/>
</dbReference>
<proteinExistence type="inferred from homology"/>
<dbReference type="InterPro" id="IPR009001">
    <property type="entry name" value="Transl_elong_EF1A/Init_IF2_C"/>
</dbReference>
<dbReference type="InterPro" id="IPR005225">
    <property type="entry name" value="Small_GTP-bd"/>
</dbReference>
<dbReference type="UniPathway" id="UPA00140">
    <property type="reaction ID" value="UER00205"/>
</dbReference>